<dbReference type="Proteomes" id="UP000030685">
    <property type="component" value="Unassembled WGS sequence"/>
</dbReference>
<reference evidence="1" key="1">
    <citation type="submission" date="2011-11" db="EMBL/GenBank/DDBJ databases">
        <title>The Genome Sequence of Fusarium oxysporum II5.</title>
        <authorList>
            <consortium name="The Broad Institute Genome Sequencing Platform"/>
            <person name="Ma L.-J."/>
            <person name="Gale L.R."/>
            <person name="Schwartz D.C."/>
            <person name="Zhou S."/>
            <person name="Corby-Kistler H."/>
            <person name="Young S.K."/>
            <person name="Zeng Q."/>
            <person name="Gargeya S."/>
            <person name="Fitzgerald M."/>
            <person name="Haas B."/>
            <person name="Abouelleil A."/>
            <person name="Alvarado L."/>
            <person name="Arachchi H.M."/>
            <person name="Berlin A."/>
            <person name="Brown A."/>
            <person name="Chapman S.B."/>
            <person name="Chen Z."/>
            <person name="Dunbar C."/>
            <person name="Freedman E."/>
            <person name="Gearin G."/>
            <person name="Goldberg J."/>
            <person name="Griggs A."/>
            <person name="Gujja S."/>
            <person name="Heiman D."/>
            <person name="Howarth C."/>
            <person name="Larson L."/>
            <person name="Lui A."/>
            <person name="MacDonald P.J.P."/>
            <person name="Montmayeur A."/>
            <person name="Murphy C."/>
            <person name="Neiman D."/>
            <person name="Pearson M."/>
            <person name="Priest M."/>
            <person name="Roberts A."/>
            <person name="Saif S."/>
            <person name="Shea T."/>
            <person name="Shenoy N."/>
            <person name="Sisk P."/>
            <person name="Stolte C."/>
            <person name="Sykes S."/>
            <person name="Wortman J."/>
            <person name="Nusbaum C."/>
            <person name="Birren B."/>
        </authorList>
    </citation>
    <scope>NUCLEOTIDE SEQUENCE [LARGE SCALE GENOMIC DNA]</scope>
    <source>
        <strain evidence="1">54006</strain>
    </source>
</reference>
<dbReference type="GeneID" id="42028155"/>
<dbReference type="HOGENOM" id="CLU_997618_0_0_1"/>
<dbReference type="AlphaFoldDB" id="X0K452"/>
<accession>X0K452</accession>
<organism evidence="1">
    <name type="scientific">Fusarium odoratissimum (strain NRRL 54006)</name>
    <dbReference type="NCBI Taxonomy" id="1089451"/>
    <lineage>
        <taxon>Eukaryota</taxon>
        <taxon>Fungi</taxon>
        <taxon>Dikarya</taxon>
        <taxon>Ascomycota</taxon>
        <taxon>Pezizomycotina</taxon>
        <taxon>Sordariomycetes</taxon>
        <taxon>Hypocreomycetidae</taxon>
        <taxon>Hypocreales</taxon>
        <taxon>Nectriaceae</taxon>
        <taxon>Fusarium</taxon>
        <taxon>Fusarium oxysporum species complex</taxon>
        <taxon>Fusarium oxysporum f. sp. cubense (strain race 4)</taxon>
    </lineage>
</organism>
<gene>
    <name evidence="1" type="ORF">FOIG_02980</name>
</gene>
<dbReference type="RefSeq" id="XP_031070342.1">
    <property type="nucleotide sequence ID" value="XM_031200574.1"/>
</dbReference>
<protein>
    <submittedName>
        <fullName evidence="1">Uncharacterized protein</fullName>
    </submittedName>
</protein>
<name>X0K452_FUSO5</name>
<dbReference type="VEuPathDB" id="FungiDB:FOIG_02980"/>
<evidence type="ECO:0000313" key="1">
    <source>
        <dbReference type="EMBL" id="EXM08253.1"/>
    </source>
</evidence>
<sequence>MLSQPISVIGLGLLSCSPEELGGEMRQVYPERLTFYAVPYSGFSEWCYNRTSFLAVGIPRVQPLMSISGIATWCVPKRRGTIDSKTRDCVTLCKRLEHYVCSALWFPGARERERLAISGPGRKLRTCRRVTPGPYNEIGNVSVNGLERPGGCDSQASRTCPAMAMTAHDGVISQSLRINGMDKRQFRPAVFGIGVVGHTLIFNITAHPLLRYDGVGLSQNEVHGKAEENGLDSLISKLMRSGSDYMVFAVGKKPSRYWQGPILSITFGRSLRLCGSEPS</sequence>
<dbReference type="EMBL" id="JH658274">
    <property type="protein sequence ID" value="EXM08253.1"/>
    <property type="molecule type" value="Genomic_DNA"/>
</dbReference>
<proteinExistence type="predicted"/>
<reference evidence="1" key="2">
    <citation type="submission" date="2012-05" db="EMBL/GenBank/DDBJ databases">
        <title>The Genome Annotation of Fusarium oxysporum II5.</title>
        <authorList>
            <consortium name="The Broad Institute Genomics Platform"/>
            <person name="Ma L.-J."/>
            <person name="Corby-Kistler H."/>
            <person name="Broz K."/>
            <person name="Gale L.R."/>
            <person name="Jonkers W."/>
            <person name="O'Donnell K."/>
            <person name="Ploetz R."/>
            <person name="Steinberg C."/>
            <person name="Schwartz D.C."/>
            <person name="VanEtten H."/>
            <person name="Zhou S."/>
            <person name="Young S.K."/>
            <person name="Zeng Q."/>
            <person name="Gargeya S."/>
            <person name="Fitzgerald M."/>
            <person name="Abouelleil A."/>
            <person name="Alvarado L."/>
            <person name="Chapman S.B."/>
            <person name="Gainer-Dewar J."/>
            <person name="Goldberg J."/>
            <person name="Griggs A."/>
            <person name="Gujja S."/>
            <person name="Hansen M."/>
            <person name="Howarth C."/>
            <person name="Imamovic A."/>
            <person name="Ireland A."/>
            <person name="Larimer J."/>
            <person name="McCowan C."/>
            <person name="Murphy C."/>
            <person name="Pearson M."/>
            <person name="Poon T.W."/>
            <person name="Priest M."/>
            <person name="Roberts A."/>
            <person name="Saif S."/>
            <person name="Shea T."/>
            <person name="Sykes S."/>
            <person name="Wortman J."/>
            <person name="Nusbaum C."/>
            <person name="Birren B."/>
        </authorList>
    </citation>
    <scope>NUCLEOTIDE SEQUENCE</scope>
    <source>
        <strain evidence="1">54006</strain>
    </source>
</reference>